<gene>
    <name evidence="1" type="ORF">F4556_002359</name>
</gene>
<dbReference type="EMBL" id="JACHJR010000001">
    <property type="protein sequence ID" value="MBB4946824.1"/>
    <property type="molecule type" value="Genomic_DNA"/>
</dbReference>
<evidence type="ECO:0000313" key="2">
    <source>
        <dbReference type="Proteomes" id="UP000573327"/>
    </source>
</evidence>
<keyword evidence="2" id="KW-1185">Reference proteome</keyword>
<name>A0A7W7SAC4_9ACTN</name>
<sequence>MDTISDGRTRAVWCSTIANIFAPTAAELTAGMDLTVRITPDGLKVDPTTASVDTGSLASTYDTEEVGRVKFDNELTLKRGTTGPEDLPYGTLVYGVHGFLVIRRAIAFATAWTAGQQVEVYPSVCGERMNKPPAANEVMKYTVPIKVHTAPATNALVA</sequence>
<dbReference type="RefSeq" id="WP_184914083.1">
    <property type="nucleotide sequence ID" value="NZ_JACHJR010000001.1"/>
</dbReference>
<reference evidence="1 2" key="1">
    <citation type="submission" date="2020-08" db="EMBL/GenBank/DDBJ databases">
        <title>Sequencing the genomes of 1000 actinobacteria strains.</title>
        <authorList>
            <person name="Klenk H.-P."/>
        </authorList>
    </citation>
    <scope>NUCLEOTIDE SEQUENCE [LARGE SCALE GENOMIC DNA]</scope>
    <source>
        <strain evidence="1 2">DSM 44786</strain>
    </source>
</reference>
<organism evidence="1 2">
    <name type="scientific">Kitasatospora gansuensis</name>
    <dbReference type="NCBI Taxonomy" id="258050"/>
    <lineage>
        <taxon>Bacteria</taxon>
        <taxon>Bacillati</taxon>
        <taxon>Actinomycetota</taxon>
        <taxon>Actinomycetes</taxon>
        <taxon>Kitasatosporales</taxon>
        <taxon>Streptomycetaceae</taxon>
        <taxon>Kitasatospora</taxon>
    </lineage>
</organism>
<protein>
    <submittedName>
        <fullName evidence="1">Uncharacterized protein</fullName>
    </submittedName>
</protein>
<proteinExistence type="predicted"/>
<dbReference type="InterPro" id="IPR058009">
    <property type="entry name" value="TTP_Phage_16"/>
</dbReference>
<comment type="caution">
    <text evidence="1">The sequence shown here is derived from an EMBL/GenBank/DDBJ whole genome shotgun (WGS) entry which is preliminary data.</text>
</comment>
<accession>A0A7W7SAC4</accession>
<dbReference type="AlphaFoldDB" id="A0A7W7SAC4"/>
<evidence type="ECO:0000313" key="1">
    <source>
        <dbReference type="EMBL" id="MBB4946824.1"/>
    </source>
</evidence>
<dbReference type="Proteomes" id="UP000573327">
    <property type="component" value="Unassembled WGS sequence"/>
</dbReference>
<dbReference type="Pfam" id="PF25595">
    <property type="entry name" value="Phage_TTP_16"/>
    <property type="match status" value="1"/>
</dbReference>